<evidence type="ECO:0000256" key="5">
    <source>
        <dbReference type="ARBA" id="ARBA00022729"/>
    </source>
</evidence>
<sequence length="263" mass="26679">MKGSVYGVSIHEGVTAGKSQVTAYAEDCPEAKLVISGYSLGAHVVGDMLCGTGGDSIMYQTTEPEVDGFDSAETSPGSHPVLVFGDTRHTAGQPYNVETGADKNSGFPRSGTDLQKMGTYASVLRSYCVATDPVCAGGDDHANHLDYFQKFTDDAESWVRSMVGIENNTATATATVPSSSRATSETSTAGPPATTGADVGASSATGTSSELSPSTETDASTTVTATGAATATATSDNGVATLSRGKGLVWTGVMMGSCLLVGQ</sequence>
<evidence type="ECO:0000256" key="3">
    <source>
        <dbReference type="ARBA" id="ARBA00022487"/>
    </source>
</evidence>
<dbReference type="SUPFAM" id="SSF53474">
    <property type="entry name" value="alpha/beta-Hydrolases"/>
    <property type="match status" value="1"/>
</dbReference>
<dbReference type="PANTHER" id="PTHR33630">
    <property type="entry name" value="CUTINASE RV1984C-RELATED-RELATED"/>
    <property type="match status" value="1"/>
</dbReference>
<dbReference type="Pfam" id="PF01083">
    <property type="entry name" value="Cutinase"/>
    <property type="match status" value="1"/>
</dbReference>
<evidence type="ECO:0000256" key="1">
    <source>
        <dbReference type="ARBA" id="ARBA00004613"/>
    </source>
</evidence>
<dbReference type="PANTHER" id="PTHR33630:SF13">
    <property type="entry name" value="ACETYLXYLAN ESTERASE"/>
    <property type="match status" value="1"/>
</dbReference>
<keyword evidence="5" id="KW-0732">Signal</keyword>
<evidence type="ECO:0000313" key="10">
    <source>
        <dbReference type="EMBL" id="KAL2273287.1"/>
    </source>
</evidence>
<comment type="subcellular location">
    <subcellularLocation>
        <location evidence="1 8">Secreted</location>
    </subcellularLocation>
</comment>
<evidence type="ECO:0000256" key="6">
    <source>
        <dbReference type="ARBA" id="ARBA00022801"/>
    </source>
</evidence>
<proteinExistence type="inferred from homology"/>
<name>A0ABR4DUM4_9PEZI</name>
<keyword evidence="4 8" id="KW-0964">Secreted</keyword>
<feature type="region of interest" description="Disordered" evidence="9">
    <location>
        <begin position="170"/>
        <end position="223"/>
    </location>
</feature>
<dbReference type="InterPro" id="IPR043580">
    <property type="entry name" value="CUTINASE_1"/>
</dbReference>
<dbReference type="PROSITE" id="PS00155">
    <property type="entry name" value="CUTINASE_1"/>
    <property type="match status" value="1"/>
</dbReference>
<dbReference type="InterPro" id="IPR000675">
    <property type="entry name" value="Cutinase/axe"/>
</dbReference>
<feature type="compositionally biased region" description="Polar residues" evidence="9">
    <location>
        <begin position="202"/>
        <end position="213"/>
    </location>
</feature>
<organism evidence="10 11">
    <name type="scientific">Diaporthe vaccinii</name>
    <dbReference type="NCBI Taxonomy" id="105482"/>
    <lineage>
        <taxon>Eukaryota</taxon>
        <taxon>Fungi</taxon>
        <taxon>Dikarya</taxon>
        <taxon>Ascomycota</taxon>
        <taxon>Pezizomycotina</taxon>
        <taxon>Sordariomycetes</taxon>
        <taxon>Sordariomycetidae</taxon>
        <taxon>Diaporthales</taxon>
        <taxon>Diaporthaceae</taxon>
        <taxon>Diaporthe</taxon>
        <taxon>Diaporthe eres species complex</taxon>
    </lineage>
</organism>
<accession>A0ABR4DUM4</accession>
<comment type="similarity">
    <text evidence="2 8">Belongs to the cutinase family.</text>
</comment>
<comment type="function">
    <text evidence="8">Catalyzes the hydrolysis of complex carboxylic polyesters found in the cell wall of plants. Degrades cutin, a macromolecule that forms the structure of the plant cuticle.</text>
</comment>
<feature type="compositionally biased region" description="Low complexity" evidence="9">
    <location>
        <begin position="170"/>
        <end position="197"/>
    </location>
</feature>
<evidence type="ECO:0000256" key="4">
    <source>
        <dbReference type="ARBA" id="ARBA00022525"/>
    </source>
</evidence>
<comment type="caution">
    <text evidence="10">The sequence shown here is derived from an EMBL/GenBank/DDBJ whole genome shotgun (WGS) entry which is preliminary data.</text>
</comment>
<dbReference type="Gene3D" id="3.40.50.1820">
    <property type="entry name" value="alpha/beta hydrolase"/>
    <property type="match status" value="1"/>
</dbReference>
<keyword evidence="6 8" id="KW-0378">Hydrolase</keyword>
<evidence type="ECO:0000313" key="11">
    <source>
        <dbReference type="Proteomes" id="UP001600888"/>
    </source>
</evidence>
<feature type="compositionally biased region" description="Low complexity" evidence="9">
    <location>
        <begin position="214"/>
        <end position="223"/>
    </location>
</feature>
<dbReference type="SMART" id="SM01110">
    <property type="entry name" value="Cutinase"/>
    <property type="match status" value="1"/>
</dbReference>
<keyword evidence="3 8" id="KW-0719">Serine esterase</keyword>
<keyword evidence="11" id="KW-1185">Reference proteome</keyword>
<dbReference type="Proteomes" id="UP001600888">
    <property type="component" value="Unassembled WGS sequence"/>
</dbReference>
<keyword evidence="7" id="KW-1015">Disulfide bond</keyword>
<evidence type="ECO:0000256" key="9">
    <source>
        <dbReference type="SAM" id="MobiDB-lite"/>
    </source>
</evidence>
<gene>
    <name evidence="10" type="ORF">FJTKL_04801</name>
</gene>
<dbReference type="InterPro" id="IPR029058">
    <property type="entry name" value="AB_hydrolase_fold"/>
</dbReference>
<dbReference type="EC" id="3.1.1.74" evidence="8"/>
<comment type="catalytic activity">
    <reaction evidence="8">
        <text>cutin + H2O = cutin monomers.</text>
        <dbReference type="EC" id="3.1.1.74"/>
    </reaction>
</comment>
<evidence type="ECO:0000256" key="8">
    <source>
        <dbReference type="RuleBase" id="RU361263"/>
    </source>
</evidence>
<evidence type="ECO:0000256" key="2">
    <source>
        <dbReference type="ARBA" id="ARBA00007534"/>
    </source>
</evidence>
<evidence type="ECO:0000256" key="7">
    <source>
        <dbReference type="ARBA" id="ARBA00023157"/>
    </source>
</evidence>
<protein>
    <recommendedName>
        <fullName evidence="8">Cutinase</fullName>
        <ecNumber evidence="8">3.1.1.74</ecNumber>
    </recommendedName>
</protein>
<dbReference type="EMBL" id="JBAWTH010000191">
    <property type="protein sequence ID" value="KAL2273287.1"/>
    <property type="molecule type" value="Genomic_DNA"/>
</dbReference>
<reference evidence="10 11" key="1">
    <citation type="submission" date="2024-03" db="EMBL/GenBank/DDBJ databases">
        <title>A high-quality draft genome sequence of Diaporthe vaccinii, a causative agent of upright dieback and viscid rot disease in cranberry plants.</title>
        <authorList>
            <person name="Sarrasin M."/>
            <person name="Lang B.F."/>
            <person name="Burger G."/>
        </authorList>
    </citation>
    <scope>NUCLEOTIDE SEQUENCE [LARGE SCALE GENOMIC DNA]</scope>
    <source>
        <strain evidence="10 11">IS7</strain>
    </source>
</reference>